<reference evidence="10 11" key="1">
    <citation type="submission" date="2018-11" db="EMBL/GenBank/DDBJ databases">
        <title>Novel Erysipelotrichaceae bacterium isolated from small intestine of a swine.</title>
        <authorList>
            <person name="Kim J.S."/>
            <person name="Choe H."/>
            <person name="Lee Y.R."/>
            <person name="Kim K.M."/>
            <person name="Park D.S."/>
        </authorList>
    </citation>
    <scope>NUCLEOTIDE SEQUENCE [LARGE SCALE GENOMIC DNA]</scope>
    <source>
        <strain evidence="10 11">SG0102</strain>
    </source>
</reference>
<feature type="signal peptide" evidence="8">
    <location>
        <begin position="1"/>
        <end position="26"/>
    </location>
</feature>
<dbReference type="KEGG" id="ebm:SG0102_21180"/>
<dbReference type="Proteomes" id="UP000268059">
    <property type="component" value="Chromosome"/>
</dbReference>
<dbReference type="InterPro" id="IPR005490">
    <property type="entry name" value="LD_TPept_cat_dom"/>
</dbReference>
<dbReference type="Gene3D" id="2.10.270.10">
    <property type="entry name" value="Cholin Binding"/>
    <property type="match status" value="4"/>
</dbReference>
<dbReference type="OrthoDB" id="177750at2"/>
<dbReference type="GO" id="GO:0018104">
    <property type="term" value="P:peptidoglycan-protein cross-linking"/>
    <property type="evidence" value="ECO:0007669"/>
    <property type="project" value="TreeGrafter"/>
</dbReference>
<dbReference type="EMBL" id="AP019309">
    <property type="protein sequence ID" value="BBH27184.1"/>
    <property type="molecule type" value="Genomic_DNA"/>
</dbReference>
<evidence type="ECO:0000256" key="6">
    <source>
        <dbReference type="ARBA" id="ARBA00023316"/>
    </source>
</evidence>
<evidence type="ECO:0000256" key="5">
    <source>
        <dbReference type="ARBA" id="ARBA00022984"/>
    </source>
</evidence>
<dbReference type="SUPFAM" id="SSF141523">
    <property type="entry name" value="L,D-transpeptidase catalytic domain-like"/>
    <property type="match status" value="1"/>
</dbReference>
<dbReference type="Pfam" id="PF03734">
    <property type="entry name" value="YkuD"/>
    <property type="match status" value="1"/>
</dbReference>
<dbReference type="PANTHER" id="PTHR30582:SF2">
    <property type="entry name" value="L,D-TRANSPEPTIDASE YCIB-RELATED"/>
    <property type="match status" value="1"/>
</dbReference>
<dbReference type="RefSeq" id="WP_125119935.1">
    <property type="nucleotide sequence ID" value="NZ_AP019309.1"/>
</dbReference>
<dbReference type="InterPro" id="IPR018337">
    <property type="entry name" value="Cell_wall/Cho-bd_repeat"/>
</dbReference>
<dbReference type="GO" id="GO:0071972">
    <property type="term" value="F:peptidoglycan L,D-transpeptidase activity"/>
    <property type="evidence" value="ECO:0007669"/>
    <property type="project" value="TreeGrafter"/>
</dbReference>
<dbReference type="GO" id="GO:0005576">
    <property type="term" value="C:extracellular region"/>
    <property type="evidence" value="ECO:0007669"/>
    <property type="project" value="TreeGrafter"/>
</dbReference>
<evidence type="ECO:0000256" key="8">
    <source>
        <dbReference type="SAM" id="SignalP"/>
    </source>
</evidence>
<feature type="active site" description="Proton donor/acceptor" evidence="7">
    <location>
        <position position="424"/>
    </location>
</feature>
<evidence type="ECO:0000256" key="2">
    <source>
        <dbReference type="ARBA" id="ARBA00022679"/>
    </source>
</evidence>
<comment type="pathway">
    <text evidence="1 7">Cell wall biogenesis; peptidoglycan biosynthesis.</text>
</comment>
<keyword evidence="2" id="KW-0808">Transferase</keyword>
<organism evidence="10 11">
    <name type="scientific">Intestinibaculum porci</name>
    <dbReference type="NCBI Taxonomy" id="2487118"/>
    <lineage>
        <taxon>Bacteria</taxon>
        <taxon>Bacillati</taxon>
        <taxon>Bacillota</taxon>
        <taxon>Erysipelotrichia</taxon>
        <taxon>Erysipelotrichales</taxon>
        <taxon>Erysipelotrichaceae</taxon>
        <taxon>Intestinibaculum</taxon>
    </lineage>
</organism>
<dbReference type="AlphaFoldDB" id="A0A3G9JWK3"/>
<evidence type="ECO:0000313" key="11">
    <source>
        <dbReference type="Proteomes" id="UP000268059"/>
    </source>
</evidence>
<dbReference type="InterPro" id="IPR038063">
    <property type="entry name" value="Transpep_catalytic_dom"/>
</dbReference>
<feature type="active site" description="Nucleophile" evidence="7">
    <location>
        <position position="450"/>
    </location>
</feature>
<dbReference type="Pfam" id="PF19127">
    <property type="entry name" value="Choline_bind_3"/>
    <property type="match status" value="1"/>
</dbReference>
<name>A0A3G9JWK3_9FIRM</name>
<dbReference type="CDD" id="cd16913">
    <property type="entry name" value="YkuD_like"/>
    <property type="match status" value="1"/>
</dbReference>
<dbReference type="InParanoid" id="A0A3G9JWK3"/>
<dbReference type="GO" id="GO:0008360">
    <property type="term" value="P:regulation of cell shape"/>
    <property type="evidence" value="ECO:0007669"/>
    <property type="project" value="UniProtKB-UniRule"/>
</dbReference>
<dbReference type="GO" id="GO:0071555">
    <property type="term" value="P:cell wall organization"/>
    <property type="evidence" value="ECO:0007669"/>
    <property type="project" value="UniProtKB-UniRule"/>
</dbReference>
<dbReference type="Pfam" id="PF01473">
    <property type="entry name" value="Choline_bind_1"/>
    <property type="match status" value="1"/>
</dbReference>
<proteinExistence type="predicted"/>
<evidence type="ECO:0000256" key="3">
    <source>
        <dbReference type="ARBA" id="ARBA00022737"/>
    </source>
</evidence>
<evidence type="ECO:0000313" key="10">
    <source>
        <dbReference type="EMBL" id="BBH27184.1"/>
    </source>
</evidence>
<dbReference type="UniPathway" id="UPA00219"/>
<keyword evidence="8" id="KW-0732">Signal</keyword>
<keyword evidence="6 7" id="KW-0961">Cell wall biogenesis/degradation</keyword>
<dbReference type="SUPFAM" id="SSF69360">
    <property type="entry name" value="Cell wall binding repeat"/>
    <property type="match status" value="1"/>
</dbReference>
<dbReference type="PANTHER" id="PTHR30582">
    <property type="entry name" value="L,D-TRANSPEPTIDASE"/>
    <property type="match status" value="1"/>
</dbReference>
<evidence type="ECO:0000256" key="1">
    <source>
        <dbReference type="ARBA" id="ARBA00004752"/>
    </source>
</evidence>
<gene>
    <name evidence="10" type="ORF">SG0102_21180</name>
</gene>
<keyword evidence="5 7" id="KW-0573">Peptidoglycan synthesis</keyword>
<feature type="chain" id="PRO_5038775460" description="L,D-TPase catalytic domain-containing protein" evidence="8">
    <location>
        <begin position="27"/>
        <end position="474"/>
    </location>
</feature>
<evidence type="ECO:0000259" key="9">
    <source>
        <dbReference type="PROSITE" id="PS52029"/>
    </source>
</evidence>
<keyword evidence="3" id="KW-0677">Repeat</keyword>
<sequence>MQIKKAMMSGLIAAMVITPAFNPVFAQGADTADTATTTTTTETVKNGLQADGTYYENGVQKKGLVTIDGHNYYFDETTGVMVKSAWVGDSYFNLKGIRLEDGDHSVKGKDHYFFVNGVKVVNTWEGNAYYGDQGVRYENGVKTIKGETYYFKDGAKAVNTWYKDQFYGPEGTIVKSAYAAKGDINVYLDEDGHLATGMFAVNNAYAYFTKGVKSTATKWFTYNKKNYYLVSGNAATSFRKIGKYYYNFASNGVLKTGFATIKGKRYYFKTTGKAGVKGRALTGLFKVKGAYYYGSKNGVLVTNKTLKLNGKKYTFNKTGKCTKVAAIRKLTGMDAKAQKYTSPTKYLILVNKSSHTVAIYKGSQDNWKKVRSFLCTVGKPSTPTTSGVFHIGQTKGKYVKARYFDSYPSRCWYPTRIHDGYMFHSVLYKIASKPGALNNGTLGANLSHGCIRLAINNAKYIHDVIPAGTTTVIY</sequence>
<dbReference type="InterPro" id="IPR050979">
    <property type="entry name" value="LD-transpeptidase"/>
</dbReference>
<dbReference type="PROSITE" id="PS52029">
    <property type="entry name" value="LD_TPASE"/>
    <property type="match status" value="1"/>
</dbReference>
<evidence type="ECO:0000256" key="7">
    <source>
        <dbReference type="PROSITE-ProRule" id="PRU01373"/>
    </source>
</evidence>
<evidence type="ECO:0000256" key="4">
    <source>
        <dbReference type="ARBA" id="ARBA00022960"/>
    </source>
</evidence>
<protein>
    <recommendedName>
        <fullName evidence="9">L,D-TPase catalytic domain-containing protein</fullName>
    </recommendedName>
</protein>
<keyword evidence="11" id="KW-1185">Reference proteome</keyword>
<keyword evidence="4 7" id="KW-0133">Cell shape</keyword>
<dbReference type="GO" id="GO:0016740">
    <property type="term" value="F:transferase activity"/>
    <property type="evidence" value="ECO:0007669"/>
    <property type="project" value="UniProtKB-KW"/>
</dbReference>
<accession>A0A3G9JWK3</accession>
<feature type="domain" description="L,D-TPase catalytic" evidence="9">
    <location>
        <begin position="346"/>
        <end position="474"/>
    </location>
</feature>
<dbReference type="Gene3D" id="2.40.440.10">
    <property type="entry name" value="L,D-transpeptidase catalytic domain-like"/>
    <property type="match status" value="1"/>
</dbReference>